<evidence type="ECO:0000256" key="1">
    <source>
        <dbReference type="SAM" id="Phobius"/>
    </source>
</evidence>
<evidence type="ECO:0000313" key="3">
    <source>
        <dbReference type="Proteomes" id="UP000075903"/>
    </source>
</evidence>
<feature type="transmembrane region" description="Helical" evidence="1">
    <location>
        <begin position="20"/>
        <end position="44"/>
    </location>
</feature>
<sequence length="134" mass="14299">MPPCTAVTSIAYSCPGREHLRITCVSVTWAFFGPIVCVIAMVSVTTRSFSPSLLSFHSPGTMSVVLRTSWNSVRNLEREKSSSNITSTLIGRMVCTSWRPLCSESHSAVFGGSVFSGSSSVVSDESVANRSEGA</sequence>
<dbReference type="AlphaFoldDB" id="A0A182V2C8"/>
<keyword evidence="1" id="KW-0812">Transmembrane</keyword>
<reference evidence="2" key="1">
    <citation type="submission" date="2020-05" db="UniProtKB">
        <authorList>
            <consortium name="EnsemblMetazoa"/>
        </authorList>
    </citation>
    <scope>IDENTIFICATION</scope>
    <source>
        <strain evidence="2">MAF</strain>
    </source>
</reference>
<name>A0A182V2C8_ANOME</name>
<protein>
    <submittedName>
        <fullName evidence="2">Uncharacterized protein</fullName>
    </submittedName>
</protein>
<accession>A0A182V2C8</accession>
<dbReference type="VEuPathDB" id="VectorBase:AMEM007702"/>
<proteinExistence type="predicted"/>
<keyword evidence="1" id="KW-1133">Transmembrane helix</keyword>
<keyword evidence="3" id="KW-1185">Reference proteome</keyword>
<keyword evidence="1" id="KW-0472">Membrane</keyword>
<dbReference type="EnsemblMetazoa" id="AMEM007702-RA">
    <property type="protein sequence ID" value="AMEM007702-PA"/>
    <property type="gene ID" value="AMEM007702"/>
</dbReference>
<organism evidence="2 3">
    <name type="scientific">Anopheles merus</name>
    <name type="common">Mosquito</name>
    <dbReference type="NCBI Taxonomy" id="30066"/>
    <lineage>
        <taxon>Eukaryota</taxon>
        <taxon>Metazoa</taxon>
        <taxon>Ecdysozoa</taxon>
        <taxon>Arthropoda</taxon>
        <taxon>Hexapoda</taxon>
        <taxon>Insecta</taxon>
        <taxon>Pterygota</taxon>
        <taxon>Neoptera</taxon>
        <taxon>Endopterygota</taxon>
        <taxon>Diptera</taxon>
        <taxon>Nematocera</taxon>
        <taxon>Culicoidea</taxon>
        <taxon>Culicidae</taxon>
        <taxon>Anophelinae</taxon>
        <taxon>Anopheles</taxon>
    </lineage>
</organism>
<evidence type="ECO:0000313" key="2">
    <source>
        <dbReference type="EnsemblMetazoa" id="AMEM007702-PA"/>
    </source>
</evidence>
<dbReference type="Proteomes" id="UP000075903">
    <property type="component" value="Unassembled WGS sequence"/>
</dbReference>